<dbReference type="EMBL" id="JAWQEG010001301">
    <property type="protein sequence ID" value="KAK3880672.1"/>
    <property type="molecule type" value="Genomic_DNA"/>
</dbReference>
<dbReference type="Proteomes" id="UP001286313">
    <property type="component" value="Unassembled WGS sequence"/>
</dbReference>
<proteinExistence type="predicted"/>
<reference evidence="1" key="1">
    <citation type="submission" date="2023-10" db="EMBL/GenBank/DDBJ databases">
        <title>Genome assemblies of two species of porcelain crab, Petrolisthes cinctipes and Petrolisthes manimaculis (Anomura: Porcellanidae).</title>
        <authorList>
            <person name="Angst P."/>
        </authorList>
    </citation>
    <scope>NUCLEOTIDE SEQUENCE</scope>
    <source>
        <strain evidence="1">PB745_01</strain>
        <tissue evidence="1">Gill</tissue>
    </source>
</reference>
<evidence type="ECO:0000313" key="1">
    <source>
        <dbReference type="EMBL" id="KAK3880672.1"/>
    </source>
</evidence>
<gene>
    <name evidence="1" type="ORF">Pcinc_014830</name>
</gene>
<name>A0AAE1KRE2_PETCI</name>
<accession>A0AAE1KRE2</accession>
<comment type="caution">
    <text evidence="1">The sequence shown here is derived from an EMBL/GenBank/DDBJ whole genome shotgun (WGS) entry which is preliminary data.</text>
</comment>
<organism evidence="1 2">
    <name type="scientific">Petrolisthes cinctipes</name>
    <name type="common">Flat porcelain crab</name>
    <dbReference type="NCBI Taxonomy" id="88211"/>
    <lineage>
        <taxon>Eukaryota</taxon>
        <taxon>Metazoa</taxon>
        <taxon>Ecdysozoa</taxon>
        <taxon>Arthropoda</taxon>
        <taxon>Crustacea</taxon>
        <taxon>Multicrustacea</taxon>
        <taxon>Malacostraca</taxon>
        <taxon>Eumalacostraca</taxon>
        <taxon>Eucarida</taxon>
        <taxon>Decapoda</taxon>
        <taxon>Pleocyemata</taxon>
        <taxon>Anomura</taxon>
        <taxon>Galatheoidea</taxon>
        <taxon>Porcellanidae</taxon>
        <taxon>Petrolisthes</taxon>
    </lineage>
</organism>
<protein>
    <submittedName>
        <fullName evidence="1">Uncharacterized protein</fullName>
    </submittedName>
</protein>
<dbReference type="AlphaFoldDB" id="A0AAE1KRE2"/>
<evidence type="ECO:0000313" key="2">
    <source>
        <dbReference type="Proteomes" id="UP001286313"/>
    </source>
</evidence>
<keyword evidence="2" id="KW-1185">Reference proteome</keyword>
<sequence length="155" mass="17255">MDIVKAAIKVSQHQPTILIEEDTDLLIPLLYYAEANNKGLYFRSEKTTIPKVYNTSEIIQVLGSDMRSQLFIHFVTGCDTTRIFSVGKRSVFQKLVNGDSTIKTCANALLLPNLPNSVIEELRSKAMAVMFGGKSIDSLASLRYNILIKKIVSSK</sequence>